<proteinExistence type="predicted"/>
<evidence type="ECO:0000313" key="2">
    <source>
        <dbReference type="Proteomes" id="UP000823388"/>
    </source>
</evidence>
<gene>
    <name evidence="1" type="ORF">PVAP13_3NG228063</name>
</gene>
<accession>A0A8T0UG09</accession>
<dbReference type="AlphaFoldDB" id="A0A8T0UG09"/>
<sequence>MTGLYVPTRIKTYGFFLQVARSRHYTICSEPELWKKFRNLINERSLGGSFIGGGGALILTDRWHLCFVGEHCNGPSTSLI</sequence>
<keyword evidence="2" id="KW-1185">Reference proteome</keyword>
<dbReference type="EMBL" id="CM029042">
    <property type="protein sequence ID" value="KAG2620998.1"/>
    <property type="molecule type" value="Genomic_DNA"/>
</dbReference>
<comment type="caution">
    <text evidence="1">The sequence shown here is derived from an EMBL/GenBank/DDBJ whole genome shotgun (WGS) entry which is preliminary data.</text>
</comment>
<name>A0A8T0UG09_PANVG</name>
<evidence type="ECO:0000313" key="1">
    <source>
        <dbReference type="EMBL" id="KAG2620998.1"/>
    </source>
</evidence>
<dbReference type="Proteomes" id="UP000823388">
    <property type="component" value="Chromosome 3N"/>
</dbReference>
<reference evidence="1" key="1">
    <citation type="submission" date="2020-05" db="EMBL/GenBank/DDBJ databases">
        <title>WGS assembly of Panicum virgatum.</title>
        <authorList>
            <person name="Lovell J.T."/>
            <person name="Jenkins J."/>
            <person name="Shu S."/>
            <person name="Juenger T.E."/>
            <person name="Schmutz J."/>
        </authorList>
    </citation>
    <scope>NUCLEOTIDE SEQUENCE</scope>
    <source>
        <strain evidence="1">AP13</strain>
    </source>
</reference>
<organism evidence="1 2">
    <name type="scientific">Panicum virgatum</name>
    <name type="common">Blackwell switchgrass</name>
    <dbReference type="NCBI Taxonomy" id="38727"/>
    <lineage>
        <taxon>Eukaryota</taxon>
        <taxon>Viridiplantae</taxon>
        <taxon>Streptophyta</taxon>
        <taxon>Embryophyta</taxon>
        <taxon>Tracheophyta</taxon>
        <taxon>Spermatophyta</taxon>
        <taxon>Magnoliopsida</taxon>
        <taxon>Liliopsida</taxon>
        <taxon>Poales</taxon>
        <taxon>Poaceae</taxon>
        <taxon>PACMAD clade</taxon>
        <taxon>Panicoideae</taxon>
        <taxon>Panicodae</taxon>
        <taxon>Paniceae</taxon>
        <taxon>Panicinae</taxon>
        <taxon>Panicum</taxon>
        <taxon>Panicum sect. Hiantes</taxon>
    </lineage>
</organism>
<protein>
    <submittedName>
        <fullName evidence="1">Uncharacterized protein</fullName>
    </submittedName>
</protein>